<evidence type="ECO:0000313" key="2">
    <source>
        <dbReference type="EMBL" id="AMV67239.1"/>
    </source>
</evidence>
<evidence type="ECO:0000313" key="4">
    <source>
        <dbReference type="Proteomes" id="UP000076405"/>
    </source>
</evidence>
<dbReference type="CDD" id="cd00865">
    <property type="entry name" value="PEBP_bact_arch"/>
    <property type="match status" value="1"/>
</dbReference>
<dbReference type="EMBL" id="CP012275">
    <property type="protein sequence ID" value="AMV62877.1"/>
    <property type="molecule type" value="Genomic_DNA"/>
</dbReference>
<dbReference type="Pfam" id="PF01161">
    <property type="entry name" value="PBP"/>
    <property type="match status" value="1"/>
</dbReference>
<sequence>MKISVPTSNGLLLDKYSKHAAPEQIYNGNPSISFPIDIQDVPDNATTLALTLLDFDAVPVCGFPWIHWTAVNIPADKSVTIPENASQSNVIDFIQGNNSTAGSLIGATDPLTTRHYIGPTPPDKNHDYWLSIYALDTTLSLQNGFWLNEFYHAAKGHIISKQRLSIISRA</sequence>
<protein>
    <submittedName>
        <fullName evidence="1">Phospholipid-binding protein</fullName>
    </submittedName>
</protein>
<dbReference type="InterPro" id="IPR036610">
    <property type="entry name" value="PEBP-like_sf"/>
</dbReference>
<dbReference type="EMBL" id="CP012288">
    <property type="protein sequence ID" value="AMV67239.1"/>
    <property type="molecule type" value="Genomic_DNA"/>
</dbReference>
<dbReference type="PANTHER" id="PTHR30289">
    <property type="entry name" value="UNCHARACTERIZED PROTEIN YBCL-RELATED"/>
    <property type="match status" value="1"/>
</dbReference>
<dbReference type="RefSeq" id="WP_046871856.1">
    <property type="nucleotide sequence ID" value="NZ_BAAAXI010000160.1"/>
</dbReference>
<dbReference type="InterPro" id="IPR005247">
    <property type="entry name" value="YbhB_YbcL/LppC-like"/>
</dbReference>
<dbReference type="Proteomes" id="UP000076405">
    <property type="component" value="Chromosome"/>
</dbReference>
<dbReference type="PANTHER" id="PTHR30289:SF1">
    <property type="entry name" value="PEBP (PHOSPHATIDYLETHANOLAMINE-BINDING PROTEIN) FAMILY PROTEIN"/>
    <property type="match status" value="1"/>
</dbReference>
<organism evidence="1 4">
    <name type="scientific">Pediococcus damnosus</name>
    <dbReference type="NCBI Taxonomy" id="51663"/>
    <lineage>
        <taxon>Bacteria</taxon>
        <taxon>Bacillati</taxon>
        <taxon>Bacillota</taxon>
        <taxon>Bacilli</taxon>
        <taxon>Lactobacillales</taxon>
        <taxon>Lactobacillaceae</taxon>
        <taxon>Pediococcus</taxon>
    </lineage>
</organism>
<evidence type="ECO:0000313" key="3">
    <source>
        <dbReference type="Proteomes" id="UP000076244"/>
    </source>
</evidence>
<accession>A0A0R2HDR4</accession>
<proteinExistence type="predicted"/>
<gene>
    <name evidence="1" type="ORF">ADU70_1393</name>
    <name evidence="2" type="ORF">ADU72_1306</name>
</gene>
<keyword evidence="3" id="KW-1185">Reference proteome</keyword>
<dbReference type="Gene3D" id="3.90.280.10">
    <property type="entry name" value="PEBP-like"/>
    <property type="match status" value="1"/>
</dbReference>
<dbReference type="SUPFAM" id="SSF49777">
    <property type="entry name" value="PEBP-like"/>
    <property type="match status" value="1"/>
</dbReference>
<dbReference type="AlphaFoldDB" id="A0A0R2HDR4"/>
<dbReference type="Proteomes" id="UP000076244">
    <property type="component" value="Chromosome"/>
</dbReference>
<dbReference type="NCBIfam" id="TIGR00481">
    <property type="entry name" value="YbhB/YbcL family Raf kinase inhibitor-like protein"/>
    <property type="match status" value="1"/>
</dbReference>
<dbReference type="GeneID" id="57276580"/>
<dbReference type="OrthoDB" id="9797506at2"/>
<evidence type="ECO:0000313" key="1">
    <source>
        <dbReference type="EMBL" id="AMV62877.1"/>
    </source>
</evidence>
<name>A0A0R2HDR4_9LACO</name>
<reference evidence="3 4" key="1">
    <citation type="journal article" date="2016" name="PLoS ONE">
        <title>The Identification of Novel Diagnostic Marker Genes for the Detection of Beer Spoiling Pediococcus damnosus Strains Using the BlAst Diagnostic Gene findEr.</title>
        <authorList>
            <person name="Behr J."/>
            <person name="Geissler A.J."/>
            <person name="Schmid J."/>
            <person name="Zehe A."/>
            <person name="Vogel R.F."/>
        </authorList>
    </citation>
    <scope>NUCLEOTIDE SEQUENCE [LARGE SCALE GENOMIC DNA]</scope>
    <source>
        <strain evidence="1 4">TMW 2.1533</strain>
        <strain evidence="2 3">TMW 2.1535</strain>
    </source>
</reference>
<dbReference type="InterPro" id="IPR008914">
    <property type="entry name" value="PEBP"/>
</dbReference>
<dbReference type="KEGG" id="pdm:ADU72_1306"/>